<dbReference type="Proteomes" id="UP001595767">
    <property type="component" value="Unassembled WGS sequence"/>
</dbReference>
<evidence type="ECO:0000313" key="2">
    <source>
        <dbReference type="EMBL" id="MFC4124954.1"/>
    </source>
</evidence>
<dbReference type="RefSeq" id="WP_378547894.1">
    <property type="nucleotide sequence ID" value="NZ_JBHSBA010000003.1"/>
</dbReference>
<evidence type="ECO:0000256" key="1">
    <source>
        <dbReference type="SAM" id="MobiDB-lite"/>
    </source>
</evidence>
<comment type="caution">
    <text evidence="2">The sequence shown here is derived from an EMBL/GenBank/DDBJ whole genome shotgun (WGS) entry which is preliminary data.</text>
</comment>
<evidence type="ECO:0008006" key="4">
    <source>
        <dbReference type="Google" id="ProtNLM"/>
    </source>
</evidence>
<accession>A0ABV8L283</accession>
<feature type="region of interest" description="Disordered" evidence="1">
    <location>
        <begin position="1"/>
        <end position="43"/>
    </location>
</feature>
<feature type="compositionally biased region" description="Low complexity" evidence="1">
    <location>
        <begin position="1"/>
        <end position="18"/>
    </location>
</feature>
<reference evidence="3" key="1">
    <citation type="journal article" date="2019" name="Int. J. Syst. Evol. Microbiol.">
        <title>The Global Catalogue of Microorganisms (GCM) 10K type strain sequencing project: providing services to taxonomists for standard genome sequencing and annotation.</title>
        <authorList>
            <consortium name="The Broad Institute Genomics Platform"/>
            <consortium name="The Broad Institute Genome Sequencing Center for Infectious Disease"/>
            <person name="Wu L."/>
            <person name="Ma J."/>
        </authorList>
    </citation>
    <scope>NUCLEOTIDE SEQUENCE [LARGE SCALE GENOMIC DNA]</scope>
    <source>
        <strain evidence="3">CGMCC 4.7204</strain>
    </source>
</reference>
<keyword evidence="3" id="KW-1185">Reference proteome</keyword>
<feature type="compositionally biased region" description="Basic and acidic residues" evidence="1">
    <location>
        <begin position="34"/>
        <end position="43"/>
    </location>
</feature>
<evidence type="ECO:0000313" key="3">
    <source>
        <dbReference type="Proteomes" id="UP001595767"/>
    </source>
</evidence>
<name>A0ABV8L283_9NOCA</name>
<protein>
    <recommendedName>
        <fullName evidence="4">Transposase</fullName>
    </recommendedName>
</protein>
<sequence length="43" mass="4484">MIPGPDGNAGNSNNADNALAEELYGKGKSTTHVTDWKASADHQ</sequence>
<proteinExistence type="predicted"/>
<gene>
    <name evidence="2" type="ORF">ACFOW8_08450</name>
</gene>
<dbReference type="EMBL" id="JBHSBA010000003">
    <property type="protein sequence ID" value="MFC4124954.1"/>
    <property type="molecule type" value="Genomic_DNA"/>
</dbReference>
<organism evidence="2 3">
    <name type="scientific">Nocardia rhizosphaerae</name>
    <dbReference type="NCBI Taxonomy" id="1691571"/>
    <lineage>
        <taxon>Bacteria</taxon>
        <taxon>Bacillati</taxon>
        <taxon>Actinomycetota</taxon>
        <taxon>Actinomycetes</taxon>
        <taxon>Mycobacteriales</taxon>
        <taxon>Nocardiaceae</taxon>
        <taxon>Nocardia</taxon>
    </lineage>
</organism>